<name>A0A1B6KTI2_9HEMI</name>
<proteinExistence type="predicted"/>
<reference evidence="3" key="1">
    <citation type="submission" date="2015-11" db="EMBL/GenBank/DDBJ databases">
        <title>De novo transcriptome assembly of four potential Pierce s Disease insect vectors from Arizona vineyards.</title>
        <authorList>
            <person name="Tassone E.E."/>
        </authorList>
    </citation>
    <scope>NUCLEOTIDE SEQUENCE</scope>
</reference>
<sequence>MPKAGDFKASIYTRSTALIKARFAKLKSTVTDLADQAELLTNVQLKQLNSFAAELKRKRSEFENNLQRALSLEDEPIEDAVLSKDQDDIESLFSFTLATIETLLPPEVPKTPSAVSDISISAAPHISHIRLPQLDLQKFSGDPLSWTSFINLFDTSIHRNASLSSVMKFQYLLSVLNGEPLALIKSLTLTAPNYLIAYDLLRDRYHNARRLQSLHLNQILDLPNITSTSLKDLRQFVNLFTEHSQALTALDCSVSQTNPLLSAILLRKMDTDLRKKLESFRVTSSDDASAHTLPEANEIIRFLNTECSHAEDANIHNMSHSHKPTHSSANPRPFRTDVHKRVNFRSGDVTLVTTQADLSHSGNNKNKPTSWQCFACGSTTHKVYGCEVFQNKTPQERYQMVKNSSRCTSCLGNHELKTCQSQITCRTCDKRHHTLLHFPPLPAKHATANYHTSSDKKTRPAKNKQDTQDPTGPEAVTLVSQERTRAPTLSDSTVLLGTTLVKLTSAQGNTHVFRALLDSGSMCDLVTERVAQLLGARRYKSDIQLTGISQNVAKIKGQTQLNIETLSGFMISPQNPMVILDNLTVDLPRVQIAPEVFHLTQRYCLADPTFHLPGRIDVVLGGSLFPKLLTNEHYSLGPHMPNVVGTVFGYVVMGPAPCAISAPPSSPSANLFSVSLHVTSDADLHTSLTRFWSQEELPVCRKKEEEEEQCDKNFLSTHSRDSDGRYIVKLPFKDSHPHLGTSKAVAERRFHSLERKFNAQPPFSALYHAFMDEYLSLGHMVKSETSDLTSPHYFLPHHGVLKESSSTTKLRTVFDGSAKTSTGASLNDILFTGRKLQTNICDVLSRFRCHNIVLSCDIRQMYRQILIHPDDRNYQLILWRDNPTQPLSTYQLTTVTYGLNSSPYLAIKTLHQLAEDEGASFPAAAEVLR</sequence>
<feature type="region of interest" description="Disordered" evidence="2">
    <location>
        <begin position="442"/>
        <end position="474"/>
    </location>
</feature>
<evidence type="ECO:0000256" key="2">
    <source>
        <dbReference type="SAM" id="MobiDB-lite"/>
    </source>
</evidence>
<feature type="non-terminal residue" evidence="3">
    <location>
        <position position="929"/>
    </location>
</feature>
<gene>
    <name evidence="3" type="ORF">g.40868</name>
</gene>
<dbReference type="AlphaFoldDB" id="A0A1B6KTI2"/>
<dbReference type="InterPro" id="IPR043502">
    <property type="entry name" value="DNA/RNA_pol_sf"/>
</dbReference>
<dbReference type="Pfam" id="PF03564">
    <property type="entry name" value="DUF1759"/>
    <property type="match status" value="1"/>
</dbReference>
<dbReference type="EMBL" id="GEBQ01025225">
    <property type="protein sequence ID" value="JAT14752.1"/>
    <property type="molecule type" value="Transcribed_RNA"/>
</dbReference>
<dbReference type="SUPFAM" id="SSF56672">
    <property type="entry name" value="DNA/RNA polymerases"/>
    <property type="match status" value="1"/>
</dbReference>
<evidence type="ECO:0000313" key="3">
    <source>
        <dbReference type="EMBL" id="JAT14752.1"/>
    </source>
</evidence>
<accession>A0A1B6KTI2</accession>
<dbReference type="InterPro" id="IPR005312">
    <property type="entry name" value="DUF1759"/>
</dbReference>
<protein>
    <submittedName>
        <fullName evidence="3">Uncharacterized protein</fullName>
    </submittedName>
</protein>
<dbReference type="PANTHER" id="PTHR47331">
    <property type="entry name" value="PHD-TYPE DOMAIN-CONTAINING PROTEIN"/>
    <property type="match status" value="1"/>
</dbReference>
<keyword evidence="1" id="KW-0175">Coiled coil</keyword>
<dbReference type="GO" id="GO:0071897">
    <property type="term" value="P:DNA biosynthetic process"/>
    <property type="evidence" value="ECO:0007669"/>
    <property type="project" value="UniProtKB-ARBA"/>
</dbReference>
<organism evidence="3">
    <name type="scientific">Graphocephala atropunctata</name>
    <dbReference type="NCBI Taxonomy" id="36148"/>
    <lineage>
        <taxon>Eukaryota</taxon>
        <taxon>Metazoa</taxon>
        <taxon>Ecdysozoa</taxon>
        <taxon>Arthropoda</taxon>
        <taxon>Hexapoda</taxon>
        <taxon>Insecta</taxon>
        <taxon>Pterygota</taxon>
        <taxon>Neoptera</taxon>
        <taxon>Paraneoptera</taxon>
        <taxon>Hemiptera</taxon>
        <taxon>Auchenorrhyncha</taxon>
        <taxon>Membracoidea</taxon>
        <taxon>Cicadellidae</taxon>
        <taxon>Cicadellinae</taxon>
        <taxon>Cicadellini</taxon>
        <taxon>Graphocephala</taxon>
    </lineage>
</organism>
<feature type="coiled-coil region" evidence="1">
    <location>
        <begin position="45"/>
        <end position="72"/>
    </location>
</feature>
<feature type="compositionally biased region" description="Basic and acidic residues" evidence="2">
    <location>
        <begin position="453"/>
        <end position="467"/>
    </location>
</feature>
<dbReference type="PANTHER" id="PTHR47331:SF4">
    <property type="entry name" value="PEPTIDASE S1 DOMAIN-CONTAINING PROTEIN"/>
    <property type="match status" value="1"/>
</dbReference>
<evidence type="ECO:0000256" key="1">
    <source>
        <dbReference type="SAM" id="Coils"/>
    </source>
</evidence>